<dbReference type="OrthoDB" id="8955728at2759"/>
<dbReference type="EMBL" id="RJVU01053643">
    <property type="protein sequence ID" value="ROL28091.1"/>
    <property type="molecule type" value="Genomic_DNA"/>
</dbReference>
<reference evidence="1 2" key="1">
    <citation type="submission" date="2018-10" db="EMBL/GenBank/DDBJ databases">
        <title>Genome assembly for a Yunnan-Guizhou Plateau 3E fish, Anabarilius grahami (Regan), and its evolutionary and genetic applications.</title>
        <authorList>
            <person name="Jiang W."/>
        </authorList>
    </citation>
    <scope>NUCLEOTIDE SEQUENCE [LARGE SCALE GENOMIC DNA]</scope>
    <source>
        <strain evidence="1">AG-KIZ</strain>
        <tissue evidence="1">Muscle</tissue>
    </source>
</reference>
<evidence type="ECO:0000313" key="2">
    <source>
        <dbReference type="Proteomes" id="UP000281406"/>
    </source>
</evidence>
<sequence length="153" mass="17290">MDRVDSLAEYLVELRNQPSLALTNQQVSDIVALWQNLLDCDKQMFAARYQSKLDTGRFRSPKKRQEFTPGSGLAHQYHLPSSTIGQAQVKRKRNIPSAPVVLSPPAEKPQTQRQLFPAPLVMLTPMASQGLSWLLLHRISGSDFPLLLHQFEN</sequence>
<organism evidence="1 2">
    <name type="scientific">Anabarilius grahami</name>
    <name type="common">Kanglang fish</name>
    <name type="synonym">Barilius grahami</name>
    <dbReference type="NCBI Taxonomy" id="495550"/>
    <lineage>
        <taxon>Eukaryota</taxon>
        <taxon>Metazoa</taxon>
        <taxon>Chordata</taxon>
        <taxon>Craniata</taxon>
        <taxon>Vertebrata</taxon>
        <taxon>Euteleostomi</taxon>
        <taxon>Actinopterygii</taxon>
        <taxon>Neopterygii</taxon>
        <taxon>Teleostei</taxon>
        <taxon>Ostariophysi</taxon>
        <taxon>Cypriniformes</taxon>
        <taxon>Xenocyprididae</taxon>
        <taxon>Xenocypridinae</taxon>
        <taxon>Xenocypridinae incertae sedis</taxon>
        <taxon>Anabarilius</taxon>
    </lineage>
</organism>
<protein>
    <submittedName>
        <fullName evidence="1">Uncharacterized protein</fullName>
    </submittedName>
</protein>
<dbReference type="Proteomes" id="UP000281406">
    <property type="component" value="Unassembled WGS sequence"/>
</dbReference>
<keyword evidence="2" id="KW-1185">Reference proteome</keyword>
<proteinExistence type="predicted"/>
<name>A0A3N0Y3G0_ANAGA</name>
<gene>
    <name evidence="1" type="ORF">DPX16_11221</name>
</gene>
<comment type="caution">
    <text evidence="1">The sequence shown here is derived from an EMBL/GenBank/DDBJ whole genome shotgun (WGS) entry which is preliminary data.</text>
</comment>
<dbReference type="AlphaFoldDB" id="A0A3N0Y3G0"/>
<accession>A0A3N0Y3G0</accession>
<evidence type="ECO:0000313" key="1">
    <source>
        <dbReference type="EMBL" id="ROL28091.1"/>
    </source>
</evidence>